<dbReference type="EMBL" id="QRDZ01000029">
    <property type="protein sequence ID" value="RED60656.1"/>
    <property type="molecule type" value="Genomic_DNA"/>
</dbReference>
<accession>A0A3D9IHP8</accession>
<dbReference type="Proteomes" id="UP000256977">
    <property type="component" value="Unassembled WGS sequence"/>
</dbReference>
<dbReference type="AlphaFoldDB" id="A0A3D9IHP8"/>
<evidence type="ECO:0000313" key="1">
    <source>
        <dbReference type="EMBL" id="RED60656.1"/>
    </source>
</evidence>
<protein>
    <submittedName>
        <fullName evidence="1">AraC-type transcriptional regulator</fullName>
    </submittedName>
</protein>
<evidence type="ECO:0000313" key="2">
    <source>
        <dbReference type="Proteomes" id="UP000256977"/>
    </source>
</evidence>
<comment type="caution">
    <text evidence="1">The sequence shown here is derived from an EMBL/GenBank/DDBJ whole genome shotgun (WGS) entry which is preliminary data.</text>
</comment>
<keyword evidence="2" id="KW-1185">Reference proteome</keyword>
<reference evidence="1 2" key="1">
    <citation type="submission" date="2018-07" db="EMBL/GenBank/DDBJ databases">
        <title>Genomic Encyclopedia of Type Strains, Phase III (KMG-III): the genomes of soil and plant-associated and newly described type strains.</title>
        <authorList>
            <person name="Whitman W."/>
        </authorList>
    </citation>
    <scope>NUCLEOTIDE SEQUENCE [LARGE SCALE GENOMIC DNA]</scope>
    <source>
        <strain evidence="1 2">CECT 7287</strain>
    </source>
</reference>
<proteinExistence type="predicted"/>
<gene>
    <name evidence="1" type="ORF">DFP98_12969</name>
</gene>
<name>A0A3D9IHP8_9BACL</name>
<sequence>MISPTVERIQLAPGFWSSLRRLGIEARDIARQAQLPTSLIQQPSFTIEPYFAIWQAYSDLIGDVGTAIVKLATAFETAHYPPSALSTFHARDYREALTRMSRYKQLCLTDYPNFTCRKC</sequence>
<organism evidence="1 2">
    <name type="scientific">Cohnella phaseoli</name>
    <dbReference type="NCBI Taxonomy" id="456490"/>
    <lineage>
        <taxon>Bacteria</taxon>
        <taxon>Bacillati</taxon>
        <taxon>Bacillota</taxon>
        <taxon>Bacilli</taxon>
        <taxon>Bacillales</taxon>
        <taxon>Paenibacillaceae</taxon>
        <taxon>Cohnella</taxon>
    </lineage>
</organism>